<organism evidence="6 7">
    <name type="scientific">Metarhizium humberi</name>
    <dbReference type="NCBI Taxonomy" id="2596975"/>
    <lineage>
        <taxon>Eukaryota</taxon>
        <taxon>Fungi</taxon>
        <taxon>Dikarya</taxon>
        <taxon>Ascomycota</taxon>
        <taxon>Pezizomycotina</taxon>
        <taxon>Sordariomycetes</taxon>
        <taxon>Hypocreomycetidae</taxon>
        <taxon>Hypocreales</taxon>
        <taxon>Clavicipitaceae</taxon>
        <taxon>Metarhizium</taxon>
    </lineage>
</organism>
<dbReference type="Gene3D" id="3.40.50.1820">
    <property type="entry name" value="alpha/beta hydrolase"/>
    <property type="match status" value="1"/>
</dbReference>
<feature type="domain" description="Fungal lipase-type" evidence="5">
    <location>
        <begin position="112"/>
        <end position="276"/>
    </location>
</feature>
<dbReference type="AlphaFoldDB" id="A0A9P8M638"/>
<evidence type="ECO:0000259" key="5">
    <source>
        <dbReference type="Pfam" id="PF01764"/>
    </source>
</evidence>
<evidence type="ECO:0000256" key="4">
    <source>
        <dbReference type="SAM" id="SignalP"/>
    </source>
</evidence>
<dbReference type="GO" id="GO:0006629">
    <property type="term" value="P:lipid metabolic process"/>
    <property type="evidence" value="ECO:0007669"/>
    <property type="project" value="InterPro"/>
</dbReference>
<dbReference type="PANTHER" id="PTHR45856">
    <property type="entry name" value="ALPHA/BETA-HYDROLASES SUPERFAMILY PROTEIN"/>
    <property type="match status" value="1"/>
</dbReference>
<dbReference type="EMBL" id="JACEFI010000016">
    <property type="protein sequence ID" value="KAH0594455.1"/>
    <property type="molecule type" value="Genomic_DNA"/>
</dbReference>
<dbReference type="InterPro" id="IPR002921">
    <property type="entry name" value="Fungal_lipase-type"/>
</dbReference>
<keyword evidence="4" id="KW-0732">Signal</keyword>
<evidence type="ECO:0000313" key="7">
    <source>
        <dbReference type="Proteomes" id="UP000764110"/>
    </source>
</evidence>
<dbReference type="Pfam" id="PF01764">
    <property type="entry name" value="Lipase_3"/>
    <property type="match status" value="1"/>
</dbReference>
<comment type="catalytic activity">
    <reaction evidence="3">
        <text>a monoacylglycerol + H2O = glycerol + a fatty acid + H(+)</text>
        <dbReference type="Rhea" id="RHEA:15245"/>
        <dbReference type="ChEBI" id="CHEBI:15377"/>
        <dbReference type="ChEBI" id="CHEBI:15378"/>
        <dbReference type="ChEBI" id="CHEBI:17408"/>
        <dbReference type="ChEBI" id="CHEBI:17754"/>
        <dbReference type="ChEBI" id="CHEBI:28868"/>
    </reaction>
</comment>
<dbReference type="SUPFAM" id="SSF53474">
    <property type="entry name" value="alpha/beta-Hydrolases"/>
    <property type="match status" value="1"/>
</dbReference>
<feature type="signal peptide" evidence="4">
    <location>
        <begin position="1"/>
        <end position="25"/>
    </location>
</feature>
<dbReference type="PANTHER" id="PTHR45856:SF11">
    <property type="entry name" value="FUNGAL LIPASE-LIKE DOMAIN-CONTAINING PROTEIN"/>
    <property type="match status" value="1"/>
</dbReference>
<keyword evidence="7" id="KW-1185">Reference proteome</keyword>
<dbReference type="InterPro" id="IPR051218">
    <property type="entry name" value="Sec_MonoDiacylglyc_Lipase"/>
</dbReference>
<evidence type="ECO:0000256" key="3">
    <source>
        <dbReference type="ARBA" id="ARBA00048461"/>
    </source>
</evidence>
<sequence length="377" mass="40504">MQLLYPSKVINLSLLTLLSAAIVLSAPAAVGPAAPWPTDDKTLHTIDRYARYSVAAYCKKLNDNSANNKVCTNDKGAQYCGDLADAVTVHQFHATESISGNVAVSNKSQSIVVSFRGTASIGDILKDLRVNLKDPKKHLERMAAAPQAIGAADVQVSSASPGDADPALPLCSKCKVHAGFWEAFRGIKDVLKRVLKEQREQHPGHQVVVTGHSLGGAVASIAAGYLRKSGIDVDAYTYGSPRIGDPAFASFISSQKNGVTTRVTNGRDPVTVVPGVGFGYAHTTPEYWFPSRVEQPKNVTICEGVQNFSCSGQFNISLWYVGDHSSSKYARGFEACPEQKKLEAEMSQAQAFTEADVEEWERVGFVDGADQIKAAQL</sequence>
<comment type="catalytic activity">
    <reaction evidence="2">
        <text>a diacylglycerol + H2O = a monoacylglycerol + a fatty acid + H(+)</text>
        <dbReference type="Rhea" id="RHEA:32731"/>
        <dbReference type="ChEBI" id="CHEBI:15377"/>
        <dbReference type="ChEBI" id="CHEBI:15378"/>
        <dbReference type="ChEBI" id="CHEBI:17408"/>
        <dbReference type="ChEBI" id="CHEBI:18035"/>
        <dbReference type="ChEBI" id="CHEBI:28868"/>
    </reaction>
</comment>
<reference evidence="6 7" key="1">
    <citation type="submission" date="2020-07" db="EMBL/GenBank/DDBJ databases">
        <title>Metarhizium humberi genome.</title>
        <authorList>
            <person name="Lysoe E."/>
        </authorList>
    </citation>
    <scope>NUCLEOTIDE SEQUENCE [LARGE SCALE GENOMIC DNA]</scope>
    <source>
        <strain evidence="6 7">ESALQ1638</strain>
    </source>
</reference>
<protein>
    <recommendedName>
        <fullName evidence="5">Fungal lipase-type domain-containing protein</fullName>
    </recommendedName>
</protein>
<accession>A0A9P8M638</accession>
<evidence type="ECO:0000256" key="2">
    <source>
        <dbReference type="ARBA" id="ARBA00047591"/>
    </source>
</evidence>
<dbReference type="Proteomes" id="UP000764110">
    <property type="component" value="Unassembled WGS sequence"/>
</dbReference>
<comment type="caution">
    <text evidence="6">The sequence shown here is derived from an EMBL/GenBank/DDBJ whole genome shotgun (WGS) entry which is preliminary data.</text>
</comment>
<feature type="chain" id="PRO_5040482909" description="Fungal lipase-type domain-containing protein" evidence="4">
    <location>
        <begin position="26"/>
        <end position="377"/>
    </location>
</feature>
<dbReference type="InterPro" id="IPR029058">
    <property type="entry name" value="AB_hydrolase_fold"/>
</dbReference>
<dbReference type="CDD" id="cd00519">
    <property type="entry name" value="Lipase_3"/>
    <property type="match status" value="1"/>
</dbReference>
<evidence type="ECO:0000256" key="1">
    <source>
        <dbReference type="ARBA" id="ARBA00043996"/>
    </source>
</evidence>
<name>A0A9P8M638_9HYPO</name>
<comment type="similarity">
    <text evidence="1">Belongs to the AB hydrolase superfamily. Lipase family. Class 3 subfamily.</text>
</comment>
<gene>
    <name evidence="6" type="ORF">MHUMG1_07805</name>
</gene>
<proteinExistence type="inferred from homology"/>
<evidence type="ECO:0000313" key="6">
    <source>
        <dbReference type="EMBL" id="KAH0594455.1"/>
    </source>
</evidence>